<dbReference type="GO" id="GO:0016287">
    <property type="term" value="F:glycerone-phosphate O-acyltransferase activity"/>
    <property type="evidence" value="ECO:0007669"/>
    <property type="project" value="TreeGrafter"/>
</dbReference>
<organism evidence="4 5">
    <name type="scientific">Candolleomyces aberdarensis</name>
    <dbReference type="NCBI Taxonomy" id="2316362"/>
    <lineage>
        <taxon>Eukaryota</taxon>
        <taxon>Fungi</taxon>
        <taxon>Dikarya</taxon>
        <taxon>Basidiomycota</taxon>
        <taxon>Agaricomycotina</taxon>
        <taxon>Agaricomycetes</taxon>
        <taxon>Agaricomycetidae</taxon>
        <taxon>Agaricales</taxon>
        <taxon>Agaricineae</taxon>
        <taxon>Psathyrellaceae</taxon>
        <taxon>Candolleomyces</taxon>
    </lineage>
</organism>
<protein>
    <recommendedName>
        <fullName evidence="3">Phospholipid/glycerol acyltransferase domain-containing protein</fullName>
    </recommendedName>
</protein>
<keyword evidence="2" id="KW-0472">Membrane</keyword>
<keyword evidence="2" id="KW-0812">Transmembrane</keyword>
<feature type="domain" description="Phospholipid/glycerol acyltransferase" evidence="3">
    <location>
        <begin position="52"/>
        <end position="182"/>
    </location>
</feature>
<dbReference type="PANTHER" id="PTHR31605">
    <property type="entry name" value="GLYCEROL-3-PHOSPHATE O-ACYLTRANSFERASE 1"/>
    <property type="match status" value="1"/>
</dbReference>
<gene>
    <name evidence="4" type="ORF">EST38_g236</name>
</gene>
<dbReference type="Proteomes" id="UP000290288">
    <property type="component" value="Unassembled WGS sequence"/>
</dbReference>
<reference evidence="4 5" key="1">
    <citation type="submission" date="2019-01" db="EMBL/GenBank/DDBJ databases">
        <title>Draft genome sequence of Psathyrella aberdarensis IHI B618.</title>
        <authorList>
            <person name="Buettner E."/>
            <person name="Kellner H."/>
        </authorList>
    </citation>
    <scope>NUCLEOTIDE SEQUENCE [LARGE SCALE GENOMIC DNA]</scope>
    <source>
        <strain evidence="4 5">IHI B618</strain>
    </source>
</reference>
<dbReference type="PANTHER" id="PTHR31605:SF0">
    <property type="entry name" value="GLYCEROL-3-PHOSPHATE O-ACYLTRANSFERASE 1"/>
    <property type="match status" value="1"/>
</dbReference>
<proteinExistence type="predicted"/>
<feature type="region of interest" description="Disordered" evidence="1">
    <location>
        <begin position="539"/>
        <end position="558"/>
    </location>
</feature>
<feature type="region of interest" description="Disordered" evidence="1">
    <location>
        <begin position="384"/>
        <end position="412"/>
    </location>
</feature>
<evidence type="ECO:0000256" key="2">
    <source>
        <dbReference type="SAM" id="Phobius"/>
    </source>
</evidence>
<dbReference type="AlphaFoldDB" id="A0A4Q2E132"/>
<evidence type="ECO:0000313" key="4">
    <source>
        <dbReference type="EMBL" id="RXW25602.1"/>
    </source>
</evidence>
<feature type="transmembrane region" description="Helical" evidence="2">
    <location>
        <begin position="324"/>
        <end position="343"/>
    </location>
</feature>
<dbReference type="InterPro" id="IPR052744">
    <property type="entry name" value="GPAT/DAPAT"/>
</dbReference>
<feature type="transmembrane region" description="Helical" evidence="2">
    <location>
        <begin position="296"/>
        <end position="318"/>
    </location>
</feature>
<evidence type="ECO:0000313" key="5">
    <source>
        <dbReference type="Proteomes" id="UP000290288"/>
    </source>
</evidence>
<keyword evidence="5" id="KW-1185">Reference proteome</keyword>
<dbReference type="Pfam" id="PF01553">
    <property type="entry name" value="Acyltransferase"/>
    <property type="match status" value="1"/>
</dbReference>
<comment type="caution">
    <text evidence="4">The sequence shown here is derived from an EMBL/GenBank/DDBJ whole genome shotgun (WGS) entry which is preliminary data.</text>
</comment>
<dbReference type="OrthoDB" id="1044435at2759"/>
<sequence>MPSSSSSSPPKTSQDVMVLHRIIRFIANLAAHSFFTEVRVIGGENVPKDGPIIVTATHHNMMLDPVILSVGFPHERMLNYWSKAGLFKHPVAAWILYSSGNIPVDRKSNDRQKLFKGTFQALAKGNAVALFPEGTSYTEPRIMQVKDGAAWAALEYTKWKKDHPELADQPEVKIVPAAIVYTNKSKYRSAVVMEFGKPIPASEYVAQFLSEGEGAARAAVKRMSRKIESELIETTINSPDCRLYTLLILIRDSLAAIIGLPFFFLPLIVHIPAYIMGRIGAKLVEEEEETQAQNKVAFGLISLLFIYSSAFFFLWALFWYTPLGALLSAFLVYLFAAYHTQMIDGNYERAKRFVAAWRVLVGVWTPRRFDLSLGALSQFMTPKTPAPNPWIERPRGPAKSESGDTPLVRSSSLTDLQLQKEPPVKTRAGRRPPSRRLVRHVLRARVEAVNALASLFDQLEEAGSQKRIRSSPHLAQTFGETIVAQTVAEGAGEYGGNSEATEGYRAVKEVVAFLRQKGAKIPTLRHGRFQGNWAAALSSEGEEYTTSDEKEGATLGSI</sequence>
<dbReference type="GO" id="GO:0008654">
    <property type="term" value="P:phospholipid biosynthetic process"/>
    <property type="evidence" value="ECO:0007669"/>
    <property type="project" value="TreeGrafter"/>
</dbReference>
<dbReference type="STRING" id="2316362.A0A4Q2E132"/>
<dbReference type="InterPro" id="IPR002123">
    <property type="entry name" value="Plipid/glycerol_acylTrfase"/>
</dbReference>
<evidence type="ECO:0000256" key="1">
    <source>
        <dbReference type="SAM" id="MobiDB-lite"/>
    </source>
</evidence>
<dbReference type="EMBL" id="SDEE01000003">
    <property type="protein sequence ID" value="RXW25602.1"/>
    <property type="molecule type" value="Genomic_DNA"/>
</dbReference>
<feature type="transmembrane region" description="Helical" evidence="2">
    <location>
        <begin position="254"/>
        <end position="275"/>
    </location>
</feature>
<dbReference type="SUPFAM" id="SSF69593">
    <property type="entry name" value="Glycerol-3-phosphate (1)-acyltransferase"/>
    <property type="match status" value="1"/>
</dbReference>
<dbReference type="GO" id="GO:0004366">
    <property type="term" value="F:glycerol-3-phosphate O-acyltransferase activity"/>
    <property type="evidence" value="ECO:0007669"/>
    <property type="project" value="TreeGrafter"/>
</dbReference>
<dbReference type="SMART" id="SM00563">
    <property type="entry name" value="PlsC"/>
    <property type="match status" value="1"/>
</dbReference>
<name>A0A4Q2E132_9AGAR</name>
<dbReference type="CDD" id="cd07992">
    <property type="entry name" value="LPLAT_AAK14816-like"/>
    <property type="match status" value="1"/>
</dbReference>
<evidence type="ECO:0000259" key="3">
    <source>
        <dbReference type="SMART" id="SM00563"/>
    </source>
</evidence>
<accession>A0A4Q2E132</accession>
<keyword evidence="2" id="KW-1133">Transmembrane helix</keyword>